<dbReference type="InterPro" id="IPR036594">
    <property type="entry name" value="Meth_synthase_dom"/>
</dbReference>
<gene>
    <name evidence="2" type="ORF">C882_1697</name>
</gene>
<comment type="caution">
    <text evidence="2">The sequence shown here is derived from an EMBL/GenBank/DDBJ whole genome shotgun (WGS) entry which is preliminary data.</text>
</comment>
<accession>K9H709</accession>
<protein>
    <submittedName>
        <fullName evidence="2">Heme-binding SCHIC domain protein</fullName>
    </submittedName>
</protein>
<dbReference type="InterPro" id="IPR006158">
    <property type="entry name" value="Cobalamin-bd"/>
</dbReference>
<dbReference type="SUPFAM" id="SSF52242">
    <property type="entry name" value="Cobalamin (vitamin B12)-binding domain"/>
    <property type="match status" value="1"/>
</dbReference>
<dbReference type="eggNOG" id="COG5012">
    <property type="taxonomic scope" value="Bacteria"/>
</dbReference>
<dbReference type="Gene3D" id="3.40.50.280">
    <property type="entry name" value="Cobalamin-binding domain"/>
    <property type="match status" value="1"/>
</dbReference>
<evidence type="ECO:0000313" key="2">
    <source>
        <dbReference type="EMBL" id="EKV32859.1"/>
    </source>
</evidence>
<dbReference type="EMBL" id="ANHY01000002">
    <property type="protein sequence ID" value="EKV32859.1"/>
    <property type="molecule type" value="Genomic_DNA"/>
</dbReference>
<dbReference type="AlphaFoldDB" id="K9H709"/>
<dbReference type="Pfam" id="PF02607">
    <property type="entry name" value="B12-binding_2"/>
    <property type="match status" value="1"/>
</dbReference>
<dbReference type="Proteomes" id="UP000009881">
    <property type="component" value="Unassembled WGS sequence"/>
</dbReference>
<keyword evidence="3" id="KW-1185">Reference proteome</keyword>
<sequence length="261" mass="27564">MDVSTRDALVEGRGAADDHRHDALVWSLAVPEVGFSVSPPVILPGMGYIRHFADMAMKGDAETAVAHVEKLHAAGFTAETLCMDLLGPVARRLGAWWEEDLCSFADVTLGCCNLQQALHALSPRFVTASPVVGEGGRTILLCPVPGEQHGIGLSVVANFLRRAGWDCACDAFRSGAALAGAVRRRRVGMVGLSASCERHLTPLTQAIAAVRRSGGDRPVQVLVGGALFVDHPEWAMDVGADAMAVDGRDAVIQAETLLAVH</sequence>
<name>K9H709_9PROT</name>
<dbReference type="Pfam" id="PF02310">
    <property type="entry name" value="B12-binding"/>
    <property type="match status" value="1"/>
</dbReference>
<dbReference type="InterPro" id="IPR036724">
    <property type="entry name" value="Cobalamin-bd_sf"/>
</dbReference>
<dbReference type="Gene3D" id="1.10.1240.10">
    <property type="entry name" value="Methionine synthase domain"/>
    <property type="match status" value="1"/>
</dbReference>
<dbReference type="InterPro" id="IPR003759">
    <property type="entry name" value="Cbl-bd_cap"/>
</dbReference>
<dbReference type="GO" id="GO:0046872">
    <property type="term" value="F:metal ion binding"/>
    <property type="evidence" value="ECO:0007669"/>
    <property type="project" value="InterPro"/>
</dbReference>
<dbReference type="STRING" id="1238182.C882_1697"/>
<reference evidence="2 3" key="1">
    <citation type="journal article" date="2013" name="Genome Announc.">
        <title>Draft Genome Sequence of an Alphaproteobacterium, Caenispirillum salinarum AK4(T), Isolated from a Solar Saltern.</title>
        <authorList>
            <person name="Khatri I."/>
            <person name="Singh A."/>
            <person name="Korpole S."/>
            <person name="Pinnaka A.K."/>
            <person name="Subramanian S."/>
        </authorList>
    </citation>
    <scope>NUCLEOTIDE SEQUENCE [LARGE SCALE GENOMIC DNA]</scope>
    <source>
        <strain evidence="2 3">AK4</strain>
    </source>
</reference>
<dbReference type="RefSeq" id="WP_009538686.1">
    <property type="nucleotide sequence ID" value="NZ_ANHY01000002.1"/>
</dbReference>
<proteinExistence type="predicted"/>
<organism evidence="2 3">
    <name type="scientific">Caenispirillum salinarum AK4</name>
    <dbReference type="NCBI Taxonomy" id="1238182"/>
    <lineage>
        <taxon>Bacteria</taxon>
        <taxon>Pseudomonadati</taxon>
        <taxon>Pseudomonadota</taxon>
        <taxon>Alphaproteobacteria</taxon>
        <taxon>Rhodospirillales</taxon>
        <taxon>Novispirillaceae</taxon>
        <taxon>Caenispirillum</taxon>
    </lineage>
</organism>
<feature type="domain" description="B12-binding" evidence="1">
    <location>
        <begin position="136"/>
        <end position="261"/>
    </location>
</feature>
<dbReference type="GO" id="GO:0031419">
    <property type="term" value="F:cobalamin binding"/>
    <property type="evidence" value="ECO:0007669"/>
    <property type="project" value="InterPro"/>
</dbReference>
<evidence type="ECO:0000259" key="1">
    <source>
        <dbReference type="PROSITE" id="PS51332"/>
    </source>
</evidence>
<dbReference type="OrthoDB" id="5498228at2"/>
<dbReference type="PROSITE" id="PS51332">
    <property type="entry name" value="B12_BINDING"/>
    <property type="match status" value="1"/>
</dbReference>
<evidence type="ECO:0000313" key="3">
    <source>
        <dbReference type="Proteomes" id="UP000009881"/>
    </source>
</evidence>